<keyword evidence="2" id="KW-1185">Reference proteome</keyword>
<evidence type="ECO:0000313" key="1">
    <source>
        <dbReference type="EMBL" id="KAK2195300.1"/>
    </source>
</evidence>
<dbReference type="Proteomes" id="UP001214638">
    <property type="component" value="Unassembled WGS sequence"/>
</dbReference>
<dbReference type="KEGG" id="bdw:94337270"/>
<dbReference type="EMBL" id="JALLKP010000004">
    <property type="protein sequence ID" value="KAK2195300.1"/>
    <property type="molecule type" value="Genomic_DNA"/>
</dbReference>
<comment type="caution">
    <text evidence="1">The sequence shown here is derived from an EMBL/GenBank/DDBJ whole genome shotgun (WGS) entry which is preliminary data.</text>
</comment>
<sequence length="374" mass="42429">MISTLLPTSCAFNHAHSHLRNAKSHTVGHIKLPRQYKTYKRRIGFLHHSNVKKSLGIQTQANAKRQEYDLGLNKTPPLILGGDIERPPGILGDLETPESKKIATEVWNEGGSLEEAVARINALGPMEDDSVMDNFLYGNSTLKQEPYDDLDINASTTSASNTAEEDPIENGEIKEVNDIPPGIVSQPEYVDIQDELNDLNDGYERSFNEHAVMDPINLGSLSENEWAVLRNMMKEKIENGTRDKTQTSLYRDVVYDEKTQFTLEERLGFFDKFDTVSNFLLDLNQSMNRHSLDVEWIFMLEDDIRNYLVHCGCDVAQIEWMPTAILITLNYTGLSEHQISEIQNNLHGRLQTLATRMSFFALSRLGILVEHECT</sequence>
<name>A0AAD9PIE9_9APIC</name>
<gene>
    <name evidence="1" type="ORF">BdWA1_002973</name>
</gene>
<reference evidence="1" key="1">
    <citation type="journal article" date="2023" name="Nat. Microbiol.">
        <title>Babesia duncani multi-omics identifies virulence factors and drug targets.</title>
        <authorList>
            <person name="Singh P."/>
            <person name="Lonardi S."/>
            <person name="Liang Q."/>
            <person name="Vydyam P."/>
            <person name="Khabirova E."/>
            <person name="Fang T."/>
            <person name="Gihaz S."/>
            <person name="Thekkiniath J."/>
            <person name="Munshi M."/>
            <person name="Abel S."/>
            <person name="Ciampossin L."/>
            <person name="Batugedara G."/>
            <person name="Gupta M."/>
            <person name="Lu X.M."/>
            <person name="Lenz T."/>
            <person name="Chakravarty S."/>
            <person name="Cornillot E."/>
            <person name="Hu Y."/>
            <person name="Ma W."/>
            <person name="Gonzalez L.M."/>
            <person name="Sanchez S."/>
            <person name="Estrada K."/>
            <person name="Sanchez-Flores A."/>
            <person name="Montero E."/>
            <person name="Harb O.S."/>
            <person name="Le Roch K.G."/>
            <person name="Mamoun C.B."/>
        </authorList>
    </citation>
    <scope>NUCLEOTIDE SEQUENCE</scope>
    <source>
        <strain evidence="1">WA1</strain>
    </source>
</reference>
<dbReference type="RefSeq" id="XP_067802143.1">
    <property type="nucleotide sequence ID" value="XM_067947992.1"/>
</dbReference>
<accession>A0AAD9PIE9</accession>
<evidence type="ECO:0000313" key="2">
    <source>
        <dbReference type="Proteomes" id="UP001214638"/>
    </source>
</evidence>
<dbReference type="AlphaFoldDB" id="A0AAD9PIE9"/>
<proteinExistence type="predicted"/>
<dbReference type="GeneID" id="94337270"/>
<protein>
    <submittedName>
        <fullName evidence="1">Uncharacterized protein</fullName>
    </submittedName>
</protein>
<organism evidence="1 2">
    <name type="scientific">Babesia duncani</name>
    <dbReference type="NCBI Taxonomy" id="323732"/>
    <lineage>
        <taxon>Eukaryota</taxon>
        <taxon>Sar</taxon>
        <taxon>Alveolata</taxon>
        <taxon>Apicomplexa</taxon>
        <taxon>Aconoidasida</taxon>
        <taxon>Piroplasmida</taxon>
        <taxon>Babesiidae</taxon>
        <taxon>Babesia</taxon>
    </lineage>
</organism>